<dbReference type="EMBL" id="VUJU01013324">
    <property type="protein sequence ID" value="KAF0705177.1"/>
    <property type="molecule type" value="Genomic_DNA"/>
</dbReference>
<dbReference type="OrthoDB" id="6628055at2759"/>
<evidence type="ECO:0000313" key="1">
    <source>
        <dbReference type="EMBL" id="KAF0705177.1"/>
    </source>
</evidence>
<reference evidence="1 2" key="1">
    <citation type="submission" date="2019-08" db="EMBL/GenBank/DDBJ databases">
        <title>Whole genome of Aphis craccivora.</title>
        <authorList>
            <person name="Voronova N.V."/>
            <person name="Shulinski R.S."/>
            <person name="Bandarenka Y.V."/>
            <person name="Zhorov D.G."/>
            <person name="Warner D."/>
        </authorList>
    </citation>
    <scope>NUCLEOTIDE SEQUENCE [LARGE SCALE GENOMIC DNA]</scope>
    <source>
        <strain evidence="1">180601</strain>
        <tissue evidence="1">Whole Body</tissue>
    </source>
</reference>
<comment type="caution">
    <text evidence="1">The sequence shown here is derived from an EMBL/GenBank/DDBJ whole genome shotgun (WGS) entry which is preliminary data.</text>
</comment>
<dbReference type="AlphaFoldDB" id="A0A6G0VSR6"/>
<proteinExistence type="predicted"/>
<sequence>EFYLFIFKNHVEWSNELILEFLDLYEQEPCIWNPKHPHHKKQIKNSSSEDIYKPDWFAYEAMAKFLHSVNQPNTTRNSEIK</sequence>
<gene>
    <name evidence="1" type="ORF">FWK35_00036331</name>
</gene>
<name>A0A6G0VSR6_APHCR</name>
<keyword evidence="2" id="KW-1185">Reference proteome</keyword>
<protein>
    <submittedName>
        <fullName evidence="1">MADF domain-containing protein</fullName>
    </submittedName>
</protein>
<feature type="non-terminal residue" evidence="1">
    <location>
        <position position="81"/>
    </location>
</feature>
<accession>A0A6G0VSR6</accession>
<evidence type="ECO:0000313" key="2">
    <source>
        <dbReference type="Proteomes" id="UP000478052"/>
    </source>
</evidence>
<organism evidence="1 2">
    <name type="scientific">Aphis craccivora</name>
    <name type="common">Cowpea aphid</name>
    <dbReference type="NCBI Taxonomy" id="307492"/>
    <lineage>
        <taxon>Eukaryota</taxon>
        <taxon>Metazoa</taxon>
        <taxon>Ecdysozoa</taxon>
        <taxon>Arthropoda</taxon>
        <taxon>Hexapoda</taxon>
        <taxon>Insecta</taxon>
        <taxon>Pterygota</taxon>
        <taxon>Neoptera</taxon>
        <taxon>Paraneoptera</taxon>
        <taxon>Hemiptera</taxon>
        <taxon>Sternorrhyncha</taxon>
        <taxon>Aphidomorpha</taxon>
        <taxon>Aphidoidea</taxon>
        <taxon>Aphididae</taxon>
        <taxon>Aphidini</taxon>
        <taxon>Aphis</taxon>
        <taxon>Aphis</taxon>
    </lineage>
</organism>
<dbReference type="Proteomes" id="UP000478052">
    <property type="component" value="Unassembled WGS sequence"/>
</dbReference>
<feature type="non-terminal residue" evidence="1">
    <location>
        <position position="1"/>
    </location>
</feature>